<dbReference type="GO" id="GO:0009253">
    <property type="term" value="P:peptidoglycan catabolic process"/>
    <property type="evidence" value="ECO:0007669"/>
    <property type="project" value="InterPro"/>
</dbReference>
<dbReference type="Pfam" id="PF01183">
    <property type="entry name" value="Glyco_hydro_25"/>
    <property type="match status" value="1"/>
</dbReference>
<proteinExistence type="inferred from homology"/>
<dbReference type="InterPro" id="IPR017853">
    <property type="entry name" value="GH"/>
</dbReference>
<sequence>MTRPMIIDISEWQSPTQINYALLAQQIDHVIIRVQYGSAHCDKFYQTHLQHFQKLGIPTAVYAWVRGINHEDMAQEARIFFERAKTFQPTFYWLDVEEQCMNDLRGGVEIFRQTLKQLSGQKIGLYVAHHLYTQFNLAVENFDALWLPSYGTNSGSYQGIQPTVNKNYDLHQYTSKGRLPGYGDVLDLNRLSGRKPLNFFTATSQQTAAWGIAEKGSFTLNTAIHLRTAPTPQAQSIAVLQAGQTIHYEAFAHEQGYVWIRQKRANGTYGYLATGRSDGKQRIGASWGTFK</sequence>
<dbReference type="Pfam" id="PF08460">
    <property type="entry name" value="SH3_5"/>
    <property type="match status" value="1"/>
</dbReference>
<dbReference type="PANTHER" id="PTHR34135">
    <property type="entry name" value="LYSOZYME"/>
    <property type="match status" value="1"/>
</dbReference>
<dbReference type="EMBL" id="JARQAI010000003">
    <property type="protein sequence ID" value="MDT2736372.1"/>
    <property type="molecule type" value="Genomic_DNA"/>
</dbReference>
<dbReference type="SUPFAM" id="SSF51445">
    <property type="entry name" value="(Trans)glycosidases"/>
    <property type="match status" value="1"/>
</dbReference>
<dbReference type="PROSITE" id="PS51904">
    <property type="entry name" value="GLYCOSYL_HYDROL_F25_2"/>
    <property type="match status" value="1"/>
</dbReference>
<dbReference type="CDD" id="cd06523">
    <property type="entry name" value="GH25_PlyB-like"/>
    <property type="match status" value="1"/>
</dbReference>
<dbReference type="SMART" id="SM00287">
    <property type="entry name" value="SH3b"/>
    <property type="match status" value="1"/>
</dbReference>
<evidence type="ECO:0000313" key="3">
    <source>
        <dbReference type="EMBL" id="MDT2736372.1"/>
    </source>
</evidence>
<dbReference type="InterPro" id="IPR002053">
    <property type="entry name" value="Glyco_hydro_25"/>
</dbReference>
<feature type="domain" description="SH3b" evidence="2">
    <location>
        <begin position="213"/>
        <end position="280"/>
    </location>
</feature>
<protein>
    <submittedName>
        <fullName evidence="3">GH25 family lysozyme</fullName>
    </submittedName>
</protein>
<comment type="caution">
    <text evidence="3">The sequence shown here is derived from an EMBL/GenBank/DDBJ whole genome shotgun (WGS) entry which is preliminary data.</text>
</comment>
<dbReference type="GO" id="GO:0016998">
    <property type="term" value="P:cell wall macromolecule catabolic process"/>
    <property type="evidence" value="ECO:0007669"/>
    <property type="project" value="InterPro"/>
</dbReference>
<accession>A0AAE4I101</accession>
<dbReference type="AlphaFoldDB" id="A0AAE4I101"/>
<evidence type="ECO:0000256" key="1">
    <source>
        <dbReference type="ARBA" id="ARBA00010646"/>
    </source>
</evidence>
<organism evidence="3 4">
    <name type="scientific">Enterococcus pseudoavium</name>
    <dbReference type="NCBI Taxonomy" id="44007"/>
    <lineage>
        <taxon>Bacteria</taxon>
        <taxon>Bacillati</taxon>
        <taxon>Bacillota</taxon>
        <taxon>Bacilli</taxon>
        <taxon>Lactobacillales</taxon>
        <taxon>Enterococcaceae</taxon>
        <taxon>Enterococcus</taxon>
    </lineage>
</organism>
<dbReference type="PANTHER" id="PTHR34135:SF1">
    <property type="entry name" value="GLYCOSYL HYDROLASE FAMILY 25"/>
    <property type="match status" value="1"/>
</dbReference>
<evidence type="ECO:0000259" key="2">
    <source>
        <dbReference type="SMART" id="SM00287"/>
    </source>
</evidence>
<dbReference type="InterPro" id="IPR003646">
    <property type="entry name" value="SH3-like_bac-type"/>
</dbReference>
<gene>
    <name evidence="3" type="ORF">P7H00_04360</name>
</gene>
<dbReference type="GO" id="GO:0016052">
    <property type="term" value="P:carbohydrate catabolic process"/>
    <property type="evidence" value="ECO:0007669"/>
    <property type="project" value="TreeGrafter"/>
</dbReference>
<reference evidence="3" key="1">
    <citation type="submission" date="2023-03" db="EMBL/GenBank/DDBJ databases">
        <authorList>
            <person name="Shen W."/>
            <person name="Cai J."/>
        </authorList>
    </citation>
    <scope>NUCLEOTIDE SEQUENCE</scope>
    <source>
        <strain evidence="3">P69-2</strain>
    </source>
</reference>
<dbReference type="GO" id="GO:0003796">
    <property type="term" value="F:lysozyme activity"/>
    <property type="evidence" value="ECO:0007669"/>
    <property type="project" value="InterPro"/>
</dbReference>
<dbReference type="Gene3D" id="3.20.20.80">
    <property type="entry name" value="Glycosidases"/>
    <property type="match status" value="1"/>
</dbReference>
<dbReference type="Gene3D" id="2.30.30.40">
    <property type="entry name" value="SH3 Domains"/>
    <property type="match status" value="1"/>
</dbReference>
<dbReference type="RefSeq" id="WP_311796699.1">
    <property type="nucleotide sequence ID" value="NZ_JARQAI010000003.1"/>
</dbReference>
<evidence type="ECO:0000313" key="4">
    <source>
        <dbReference type="Proteomes" id="UP001180842"/>
    </source>
</evidence>
<name>A0AAE4I101_9ENTE</name>
<dbReference type="Proteomes" id="UP001180842">
    <property type="component" value="Unassembled WGS sequence"/>
</dbReference>
<comment type="similarity">
    <text evidence="1">Belongs to the glycosyl hydrolase 25 family.</text>
</comment>